<dbReference type="Gene3D" id="1.10.8.20">
    <property type="entry name" value="N-terminal domain of phosphatidylinositol transfer protein sec14p"/>
    <property type="match status" value="1"/>
</dbReference>
<dbReference type="InterPro" id="IPR001251">
    <property type="entry name" value="CRAL-TRIO_dom"/>
</dbReference>
<dbReference type="GO" id="GO:0016020">
    <property type="term" value="C:membrane"/>
    <property type="evidence" value="ECO:0007669"/>
    <property type="project" value="TreeGrafter"/>
</dbReference>
<feature type="domain" description="CRAL-TRIO" evidence="2">
    <location>
        <begin position="152"/>
        <end position="315"/>
    </location>
</feature>
<proteinExistence type="predicted"/>
<evidence type="ECO:0000313" key="4">
    <source>
        <dbReference type="Proteomes" id="UP001219518"/>
    </source>
</evidence>
<dbReference type="PANTHER" id="PTHR10174">
    <property type="entry name" value="ALPHA-TOCOPHEROL TRANSFER PROTEIN-RELATED"/>
    <property type="match status" value="1"/>
</dbReference>
<organism evidence="3 4">
    <name type="scientific">Frankliniella fusca</name>
    <dbReference type="NCBI Taxonomy" id="407009"/>
    <lineage>
        <taxon>Eukaryota</taxon>
        <taxon>Metazoa</taxon>
        <taxon>Ecdysozoa</taxon>
        <taxon>Arthropoda</taxon>
        <taxon>Hexapoda</taxon>
        <taxon>Insecta</taxon>
        <taxon>Pterygota</taxon>
        <taxon>Neoptera</taxon>
        <taxon>Paraneoptera</taxon>
        <taxon>Thysanoptera</taxon>
        <taxon>Terebrantia</taxon>
        <taxon>Thripoidea</taxon>
        <taxon>Thripidae</taxon>
        <taxon>Frankliniella</taxon>
    </lineage>
</organism>
<reference evidence="3" key="1">
    <citation type="submission" date="2021-07" db="EMBL/GenBank/DDBJ databases">
        <authorList>
            <person name="Catto M.A."/>
            <person name="Jacobson A."/>
            <person name="Kennedy G."/>
            <person name="Labadie P."/>
            <person name="Hunt B.G."/>
            <person name="Srinivasan R."/>
        </authorList>
    </citation>
    <scope>NUCLEOTIDE SEQUENCE</scope>
    <source>
        <strain evidence="3">PL_HMW_Pooled</strain>
        <tissue evidence="3">Head</tissue>
    </source>
</reference>
<dbReference type="CDD" id="cd00170">
    <property type="entry name" value="SEC14"/>
    <property type="match status" value="1"/>
</dbReference>
<dbReference type="PRINTS" id="PR00180">
    <property type="entry name" value="CRETINALDHBP"/>
</dbReference>
<dbReference type="InterPro" id="IPR036273">
    <property type="entry name" value="CRAL/TRIO_N_dom_sf"/>
</dbReference>
<protein>
    <submittedName>
        <fullName evidence="3">Clavesin-1</fullName>
    </submittedName>
</protein>
<dbReference type="PANTHER" id="PTHR10174:SF120">
    <property type="entry name" value="CELLULAR RETINALDEHYDE BINDING PROTEIN"/>
    <property type="match status" value="1"/>
</dbReference>
<dbReference type="InterPro" id="IPR036865">
    <property type="entry name" value="CRAL-TRIO_dom_sf"/>
</dbReference>
<dbReference type="SMART" id="SM00516">
    <property type="entry name" value="SEC14"/>
    <property type="match status" value="1"/>
</dbReference>
<gene>
    <name evidence="3" type="ORF">KUF71_023522</name>
</gene>
<feature type="region of interest" description="Disordered" evidence="1">
    <location>
        <begin position="32"/>
        <end position="67"/>
    </location>
</feature>
<reference evidence="3" key="2">
    <citation type="journal article" date="2023" name="BMC Genomics">
        <title>Pest status, molecular evolution, and epigenetic factors derived from the genome assembly of Frankliniella fusca, a thysanopteran phytovirus vector.</title>
        <authorList>
            <person name="Catto M.A."/>
            <person name="Labadie P.E."/>
            <person name="Jacobson A.L."/>
            <person name="Kennedy G.G."/>
            <person name="Srinivasan R."/>
            <person name="Hunt B.G."/>
        </authorList>
    </citation>
    <scope>NUCLEOTIDE SEQUENCE</scope>
    <source>
        <strain evidence="3">PL_HMW_Pooled</strain>
    </source>
</reference>
<dbReference type="EMBL" id="JAHWGI010000351">
    <property type="protein sequence ID" value="KAK3914109.1"/>
    <property type="molecule type" value="Genomic_DNA"/>
</dbReference>
<sequence length="374" mass="43005">MVNHLPGGTVLAEEYAVFGVRRIVRKISSRFSKERERGKMPSIKPSKRAVSGGQGQGQGQDAAEPGLSERALAVAKEELREDRLSREQALQQFREWIVKNQDLENCRTDANFLLRFLRVKKFSLPMAQQTLLKYLNMRQTFKHLLFDLDASLPKVEALIDSGYLFASPIRDNHGRRVVIGIGKRMDPSRFTNIDMAKVHCITYETLLDDEENQVMGFTHFADLEGLSPSCVTLWSPTEFTHCLRWGEQSMPMRHKQIHFLNLPAPLKYLYDFCRSRFSQKMRTRFLIHDTLDDLRKHVDTKCLPREYGGDMPMAQMIDLWKEEIASKQKMLLRLDEMKLLSDQGIVTRRTAASSSNTCTGISTVTGSFRRLEVD</sequence>
<comment type="caution">
    <text evidence="3">The sequence shown here is derived from an EMBL/GenBank/DDBJ whole genome shotgun (WGS) entry which is preliminary data.</text>
</comment>
<evidence type="ECO:0000259" key="2">
    <source>
        <dbReference type="PROSITE" id="PS50191"/>
    </source>
</evidence>
<dbReference type="Gene3D" id="3.40.525.10">
    <property type="entry name" value="CRAL-TRIO lipid binding domain"/>
    <property type="match status" value="1"/>
</dbReference>
<accession>A0AAE1H3Y5</accession>
<dbReference type="SUPFAM" id="SSF46938">
    <property type="entry name" value="CRAL/TRIO N-terminal domain"/>
    <property type="match status" value="1"/>
</dbReference>
<dbReference type="AlphaFoldDB" id="A0AAE1H3Y5"/>
<dbReference type="InterPro" id="IPR011074">
    <property type="entry name" value="CRAL/TRIO_N_dom"/>
</dbReference>
<dbReference type="SMART" id="SM01100">
    <property type="entry name" value="CRAL_TRIO_N"/>
    <property type="match status" value="1"/>
</dbReference>
<dbReference type="GO" id="GO:1902936">
    <property type="term" value="F:phosphatidylinositol bisphosphate binding"/>
    <property type="evidence" value="ECO:0007669"/>
    <property type="project" value="TreeGrafter"/>
</dbReference>
<keyword evidence="4" id="KW-1185">Reference proteome</keyword>
<dbReference type="Pfam" id="PF00650">
    <property type="entry name" value="CRAL_TRIO"/>
    <property type="match status" value="1"/>
</dbReference>
<dbReference type="Proteomes" id="UP001219518">
    <property type="component" value="Unassembled WGS sequence"/>
</dbReference>
<evidence type="ECO:0000256" key="1">
    <source>
        <dbReference type="SAM" id="MobiDB-lite"/>
    </source>
</evidence>
<dbReference type="SUPFAM" id="SSF52087">
    <property type="entry name" value="CRAL/TRIO domain"/>
    <property type="match status" value="1"/>
</dbReference>
<dbReference type="PROSITE" id="PS50191">
    <property type="entry name" value="CRAL_TRIO"/>
    <property type="match status" value="1"/>
</dbReference>
<evidence type="ECO:0000313" key="3">
    <source>
        <dbReference type="EMBL" id="KAK3914109.1"/>
    </source>
</evidence>
<name>A0AAE1H3Y5_9NEOP</name>